<dbReference type="InterPro" id="IPR050438">
    <property type="entry name" value="LMW_PTPase"/>
</dbReference>
<evidence type="ECO:0000259" key="6">
    <source>
        <dbReference type="SMART" id="SM00226"/>
    </source>
</evidence>
<organism evidence="7 8">
    <name type="scientific">Paraburkholderia edwinii</name>
    <dbReference type="NCBI Taxonomy" id="2861782"/>
    <lineage>
        <taxon>Bacteria</taxon>
        <taxon>Pseudomonadati</taxon>
        <taxon>Pseudomonadota</taxon>
        <taxon>Betaproteobacteria</taxon>
        <taxon>Burkholderiales</taxon>
        <taxon>Burkholderiaceae</taxon>
        <taxon>Paraburkholderia</taxon>
    </lineage>
</organism>
<dbReference type="PANTHER" id="PTHR11717:SF31">
    <property type="entry name" value="LOW MOLECULAR WEIGHT PROTEIN-TYROSINE-PHOSPHATASE ETP-RELATED"/>
    <property type="match status" value="1"/>
</dbReference>
<dbReference type="Gene3D" id="3.40.50.2300">
    <property type="match status" value="1"/>
</dbReference>
<keyword evidence="4" id="KW-0904">Protein phosphatase</keyword>
<reference evidence="7 8" key="1">
    <citation type="submission" date="2021-07" db="EMBL/GenBank/DDBJ databases">
        <title>Paraburkholderia edwinii protects Aspergillus sp. from phenazines by acting as a toxin sponge.</title>
        <authorList>
            <person name="Dahlstrom K.M."/>
            <person name="Newman D.K."/>
        </authorList>
    </citation>
    <scope>NUCLEOTIDE SEQUENCE [LARGE SCALE GENOMIC DNA]</scope>
    <source>
        <strain evidence="7 8">Pe01</strain>
    </source>
</reference>
<dbReference type="InterPro" id="IPR023485">
    <property type="entry name" value="Ptyr_pPase"/>
</dbReference>
<dbReference type="SMART" id="SM00226">
    <property type="entry name" value="LMWPc"/>
    <property type="match status" value="1"/>
</dbReference>
<gene>
    <name evidence="7" type="ORF">KZJ38_31055</name>
</gene>
<dbReference type="PRINTS" id="PR00719">
    <property type="entry name" value="LMWPTPASE"/>
</dbReference>
<evidence type="ECO:0000256" key="3">
    <source>
        <dbReference type="ARBA" id="ARBA00022801"/>
    </source>
</evidence>
<accession>A0ABX8URP3</accession>
<evidence type="ECO:0000313" key="8">
    <source>
        <dbReference type="Proteomes" id="UP000826462"/>
    </source>
</evidence>
<sequence length="162" mass="17247">MGALVLVVCHANVCRSPMAEALLSQRLPGCSIGSAGVAALDGQPADPAACDAMRAFGIDLSAHRARRLDKRLCSEALLVLVMESAQRRYIEQQFPFARGRVFNLGLRIDAAGAPAYFDIADPFRGTRTDFDACAAITADAVEVWADRIETLVSRGGPVIATV</sequence>
<protein>
    <recommendedName>
        <fullName evidence="2">protein-tyrosine-phosphatase</fullName>
        <ecNumber evidence="2">3.1.3.48</ecNumber>
    </recommendedName>
</protein>
<keyword evidence="3" id="KW-0378">Hydrolase</keyword>
<dbReference type="EC" id="3.1.3.48" evidence="2"/>
<keyword evidence="8" id="KW-1185">Reference proteome</keyword>
<dbReference type="CDD" id="cd16343">
    <property type="entry name" value="LMWPTP"/>
    <property type="match status" value="1"/>
</dbReference>
<evidence type="ECO:0000313" key="7">
    <source>
        <dbReference type="EMBL" id="QYD71456.1"/>
    </source>
</evidence>
<evidence type="ECO:0000256" key="2">
    <source>
        <dbReference type="ARBA" id="ARBA00013064"/>
    </source>
</evidence>
<comment type="catalytic activity">
    <reaction evidence="5">
        <text>O-phospho-L-tyrosyl-[protein] + H2O = L-tyrosyl-[protein] + phosphate</text>
        <dbReference type="Rhea" id="RHEA:10684"/>
        <dbReference type="Rhea" id="RHEA-COMP:10136"/>
        <dbReference type="Rhea" id="RHEA-COMP:20101"/>
        <dbReference type="ChEBI" id="CHEBI:15377"/>
        <dbReference type="ChEBI" id="CHEBI:43474"/>
        <dbReference type="ChEBI" id="CHEBI:46858"/>
        <dbReference type="ChEBI" id="CHEBI:61978"/>
        <dbReference type="EC" id="3.1.3.48"/>
    </reaction>
</comment>
<dbReference type="InterPro" id="IPR036196">
    <property type="entry name" value="Ptyr_pPase_sf"/>
</dbReference>
<dbReference type="SUPFAM" id="SSF52788">
    <property type="entry name" value="Phosphotyrosine protein phosphatases I"/>
    <property type="match status" value="1"/>
</dbReference>
<dbReference type="Proteomes" id="UP000826462">
    <property type="component" value="Chromosome 2"/>
</dbReference>
<evidence type="ECO:0000256" key="5">
    <source>
        <dbReference type="ARBA" id="ARBA00051722"/>
    </source>
</evidence>
<proteinExistence type="inferred from homology"/>
<evidence type="ECO:0000256" key="1">
    <source>
        <dbReference type="ARBA" id="ARBA00011063"/>
    </source>
</evidence>
<dbReference type="Pfam" id="PF01451">
    <property type="entry name" value="LMWPc"/>
    <property type="match status" value="1"/>
</dbReference>
<comment type="similarity">
    <text evidence="1">Belongs to the low molecular weight phosphotyrosine protein phosphatase family.</text>
</comment>
<dbReference type="EMBL" id="CP080096">
    <property type="protein sequence ID" value="QYD71456.1"/>
    <property type="molecule type" value="Genomic_DNA"/>
</dbReference>
<name>A0ABX8URP3_9BURK</name>
<feature type="domain" description="Phosphotyrosine protein phosphatase I" evidence="6">
    <location>
        <begin position="3"/>
        <end position="147"/>
    </location>
</feature>
<dbReference type="RefSeq" id="WP_219800885.1">
    <property type="nucleotide sequence ID" value="NZ_CP080096.1"/>
</dbReference>
<evidence type="ECO:0000256" key="4">
    <source>
        <dbReference type="ARBA" id="ARBA00022912"/>
    </source>
</evidence>
<dbReference type="PANTHER" id="PTHR11717">
    <property type="entry name" value="LOW MOLECULAR WEIGHT PROTEIN TYROSINE PHOSPHATASE"/>
    <property type="match status" value="1"/>
</dbReference>
<dbReference type="InterPro" id="IPR017867">
    <property type="entry name" value="Tyr_phospatase_low_mol_wt"/>
</dbReference>